<keyword evidence="10" id="KW-0833">Ubl conjugation pathway</keyword>
<feature type="region of interest" description="Disordered" evidence="15">
    <location>
        <begin position="361"/>
        <end position="389"/>
    </location>
</feature>
<dbReference type="OrthoDB" id="660555at2759"/>
<keyword evidence="14" id="KW-0863">Zinc-finger</keyword>
<feature type="compositionally biased region" description="Low complexity" evidence="15">
    <location>
        <begin position="326"/>
        <end position="346"/>
    </location>
</feature>
<dbReference type="GO" id="GO:0008270">
    <property type="term" value="F:zinc ion binding"/>
    <property type="evidence" value="ECO:0007669"/>
    <property type="project" value="UniProtKB-KW"/>
</dbReference>
<evidence type="ECO:0000313" key="17">
    <source>
        <dbReference type="EMBL" id="OWP07054.1"/>
    </source>
</evidence>
<dbReference type="InterPro" id="IPR013083">
    <property type="entry name" value="Znf_RING/FYVE/PHD"/>
</dbReference>
<feature type="compositionally biased region" description="Basic and acidic residues" evidence="15">
    <location>
        <begin position="47"/>
        <end position="61"/>
    </location>
</feature>
<feature type="compositionally biased region" description="Polar residues" evidence="15">
    <location>
        <begin position="114"/>
        <end position="127"/>
    </location>
</feature>
<keyword evidence="8" id="KW-0519">Myristate</keyword>
<proteinExistence type="predicted"/>
<dbReference type="EMBL" id="MZNU01000022">
    <property type="protein sequence ID" value="OWP07054.1"/>
    <property type="molecule type" value="Genomic_DNA"/>
</dbReference>
<keyword evidence="11" id="KW-0472">Membrane</keyword>
<dbReference type="GO" id="GO:0043161">
    <property type="term" value="P:proteasome-mediated ubiquitin-dependent protein catabolic process"/>
    <property type="evidence" value="ECO:0007669"/>
    <property type="project" value="TreeGrafter"/>
</dbReference>
<evidence type="ECO:0000256" key="15">
    <source>
        <dbReference type="SAM" id="MobiDB-lite"/>
    </source>
</evidence>
<dbReference type="EC" id="2.3.2.27" evidence="6"/>
<keyword evidence="7" id="KW-0808">Transferase</keyword>
<sequence>MEPACVSSASSRDERPLPPIPAPELGSISVADVPANNSFSLSTSQEYEGHVEESLGRESSVRGKSVLKVRASQASTAANSSTGVSTLLDRGAQTAVQMSDDGYRDNSRIGAFRSSDTASSERGSPSVHQAKDSNDTVSSSAGALVIALAQGLESVSRVFQGSPASGSDPPGATRLLSHTLSPSRIGQQYNGDMHSLDQARFVIPRWQPDAEVTICPICRTQFSFFPSSEATSPTTISRLTLEYGGAGTSTSVENLGGGERVRLCNPCVPDPNTAPPQVAENRRRLSQQGRGRSVSETVTSNHSRNSTQTPANLSAIYTRQQRQRQPSNLSPSNPTTSSYSESSNSLMRPEDLHIRSRSSTVGTNHALGHPTSSSAHSGPMNRHHPESRAPLREEDECWVCHRELPSSSLHESERLRQEHVLKCISDAERGSSTTRPALPSTSESRSPRGDRFGQAESSLASPLARSVPTPTASTPEARIAAREDALASVVQAAESSVTPTRRVGLVSYKASEKDCVDDAECTICLEEFEVGELMGRLECFCRFHYKCIQQWFVGHPGQCPVHQHGAGY</sequence>
<evidence type="ECO:0000256" key="8">
    <source>
        <dbReference type="ARBA" id="ARBA00022707"/>
    </source>
</evidence>
<evidence type="ECO:0000256" key="14">
    <source>
        <dbReference type="PROSITE-ProRule" id="PRU00175"/>
    </source>
</evidence>
<keyword evidence="14" id="KW-0479">Metal-binding</keyword>
<dbReference type="GO" id="GO:0016020">
    <property type="term" value="C:membrane"/>
    <property type="evidence" value="ECO:0007669"/>
    <property type="project" value="UniProtKB-SubCell"/>
</dbReference>
<evidence type="ECO:0000256" key="3">
    <source>
        <dbReference type="ARBA" id="ARBA00004177"/>
    </source>
</evidence>
<organism evidence="17 18">
    <name type="scientific">Diplocarpon coronariae</name>
    <dbReference type="NCBI Taxonomy" id="2795749"/>
    <lineage>
        <taxon>Eukaryota</taxon>
        <taxon>Fungi</taxon>
        <taxon>Dikarya</taxon>
        <taxon>Ascomycota</taxon>
        <taxon>Pezizomycotina</taxon>
        <taxon>Leotiomycetes</taxon>
        <taxon>Helotiales</taxon>
        <taxon>Drepanopezizaceae</taxon>
        <taxon>Diplocarpon</taxon>
    </lineage>
</organism>
<reference evidence="17 18" key="1">
    <citation type="submission" date="2017-04" db="EMBL/GenBank/DDBJ databases">
        <title>Draft genome sequence of Marssonina coronaria NL1: causal agent of apple blotch.</title>
        <authorList>
            <person name="Cheng Q."/>
        </authorList>
    </citation>
    <scope>NUCLEOTIDE SEQUENCE [LARGE SCALE GENOMIC DNA]</scope>
    <source>
        <strain evidence="17 18">NL1</strain>
    </source>
</reference>
<dbReference type="CDD" id="cd16489">
    <property type="entry name" value="mRING-CH-C4HC2H_ZNRF"/>
    <property type="match status" value="1"/>
</dbReference>
<dbReference type="PANTHER" id="PTHR46661:SF4">
    <property type="entry name" value="RING-TYPE DOMAIN-CONTAINING PROTEIN"/>
    <property type="match status" value="1"/>
</dbReference>
<dbReference type="Proteomes" id="UP000242519">
    <property type="component" value="Unassembled WGS sequence"/>
</dbReference>
<dbReference type="InterPro" id="IPR001841">
    <property type="entry name" value="Znf_RING"/>
</dbReference>
<keyword evidence="14" id="KW-0862">Zinc</keyword>
<dbReference type="GO" id="GO:0061630">
    <property type="term" value="F:ubiquitin protein ligase activity"/>
    <property type="evidence" value="ECO:0007669"/>
    <property type="project" value="UniProtKB-EC"/>
</dbReference>
<feature type="region of interest" description="Disordered" evidence="15">
    <location>
        <begin position="41"/>
        <end position="65"/>
    </location>
</feature>
<keyword evidence="9" id="KW-0967">Endosome</keyword>
<comment type="caution">
    <text evidence="17">The sequence shown here is derived from an EMBL/GenBank/DDBJ whole genome shotgun (WGS) entry which is preliminary data.</text>
</comment>
<evidence type="ECO:0000256" key="9">
    <source>
        <dbReference type="ARBA" id="ARBA00022753"/>
    </source>
</evidence>
<dbReference type="InParanoid" id="A0A218ZH13"/>
<dbReference type="STRING" id="503106.A0A218ZH13"/>
<dbReference type="Gene3D" id="3.30.40.10">
    <property type="entry name" value="Zinc/RING finger domain, C3HC4 (zinc finger)"/>
    <property type="match status" value="1"/>
</dbReference>
<dbReference type="GO" id="GO:0070936">
    <property type="term" value="P:protein K48-linked ubiquitination"/>
    <property type="evidence" value="ECO:0007669"/>
    <property type="project" value="TreeGrafter"/>
</dbReference>
<feature type="region of interest" description="Disordered" evidence="15">
    <location>
        <begin position="98"/>
        <end position="135"/>
    </location>
</feature>
<dbReference type="PROSITE" id="PS50089">
    <property type="entry name" value="ZF_RING_2"/>
    <property type="match status" value="1"/>
</dbReference>
<keyword evidence="13" id="KW-0449">Lipoprotein</keyword>
<evidence type="ECO:0000256" key="11">
    <source>
        <dbReference type="ARBA" id="ARBA00023136"/>
    </source>
</evidence>
<protein>
    <recommendedName>
        <fullName evidence="6">RING-type E3 ubiquitin transferase</fullName>
        <ecNumber evidence="6">2.3.2.27</ecNumber>
    </recommendedName>
</protein>
<comment type="catalytic activity">
    <reaction evidence="1">
        <text>S-ubiquitinyl-[E2 ubiquitin-conjugating enzyme]-L-cysteine + [acceptor protein]-L-lysine = [E2 ubiquitin-conjugating enzyme]-L-cysteine + N(6)-ubiquitinyl-[acceptor protein]-L-lysine.</text>
        <dbReference type="EC" id="2.3.2.27"/>
    </reaction>
</comment>
<feature type="compositionally biased region" description="Polar residues" evidence="15">
    <location>
        <begin position="430"/>
        <end position="444"/>
    </location>
</feature>
<evidence type="ECO:0000256" key="10">
    <source>
        <dbReference type="ARBA" id="ARBA00022786"/>
    </source>
</evidence>
<evidence type="ECO:0000256" key="13">
    <source>
        <dbReference type="ARBA" id="ARBA00023288"/>
    </source>
</evidence>
<comment type="subcellular location">
    <subcellularLocation>
        <location evidence="3">Endosome</location>
    </subcellularLocation>
    <subcellularLocation>
        <location evidence="4">Lysosome</location>
    </subcellularLocation>
    <subcellularLocation>
        <location evidence="2">Membrane</location>
        <topology evidence="2">Peripheral membrane protein</topology>
    </subcellularLocation>
</comment>
<feature type="region of interest" description="Disordered" evidence="15">
    <location>
        <begin position="1"/>
        <end position="29"/>
    </location>
</feature>
<evidence type="ECO:0000256" key="1">
    <source>
        <dbReference type="ARBA" id="ARBA00000900"/>
    </source>
</evidence>
<evidence type="ECO:0000256" key="4">
    <source>
        <dbReference type="ARBA" id="ARBA00004371"/>
    </source>
</evidence>
<accession>A0A218ZH13</accession>
<dbReference type="SUPFAM" id="SSF57850">
    <property type="entry name" value="RING/U-box"/>
    <property type="match status" value="1"/>
</dbReference>
<keyword evidence="12" id="KW-0458">Lysosome</keyword>
<evidence type="ECO:0000256" key="6">
    <source>
        <dbReference type="ARBA" id="ARBA00012483"/>
    </source>
</evidence>
<feature type="region of interest" description="Disordered" evidence="15">
    <location>
        <begin position="266"/>
        <end position="348"/>
    </location>
</feature>
<evidence type="ECO:0000313" key="18">
    <source>
        <dbReference type="Proteomes" id="UP000242519"/>
    </source>
</evidence>
<name>A0A218ZH13_9HELO</name>
<dbReference type="GO" id="GO:0005768">
    <property type="term" value="C:endosome"/>
    <property type="evidence" value="ECO:0007669"/>
    <property type="project" value="UniProtKB-SubCell"/>
</dbReference>
<evidence type="ECO:0000256" key="7">
    <source>
        <dbReference type="ARBA" id="ARBA00022679"/>
    </source>
</evidence>
<dbReference type="PANTHER" id="PTHR46661">
    <property type="entry name" value="E3 UBIQUITIN-PROTEIN LIGASE ZNRF1-LIKE PROTEIN"/>
    <property type="match status" value="1"/>
</dbReference>
<evidence type="ECO:0000256" key="12">
    <source>
        <dbReference type="ARBA" id="ARBA00023228"/>
    </source>
</evidence>
<gene>
    <name evidence="17" type="ORF">B2J93_7788</name>
</gene>
<feature type="domain" description="RING-type" evidence="16">
    <location>
        <begin position="521"/>
        <end position="563"/>
    </location>
</feature>
<evidence type="ECO:0000256" key="2">
    <source>
        <dbReference type="ARBA" id="ARBA00004170"/>
    </source>
</evidence>
<feature type="region of interest" description="Disordered" evidence="15">
    <location>
        <begin position="426"/>
        <end position="477"/>
    </location>
</feature>
<feature type="compositionally biased region" description="Polar residues" evidence="15">
    <location>
        <begin position="294"/>
        <end position="325"/>
    </location>
</feature>
<dbReference type="Pfam" id="PF13639">
    <property type="entry name" value="zf-RING_2"/>
    <property type="match status" value="1"/>
</dbReference>
<dbReference type="InterPro" id="IPR051878">
    <property type="entry name" value="ZNRF_ubiq-protein_ligase"/>
</dbReference>
<comment type="pathway">
    <text evidence="5">Protein modification; protein ubiquitination.</text>
</comment>
<evidence type="ECO:0000259" key="16">
    <source>
        <dbReference type="PROSITE" id="PS50089"/>
    </source>
</evidence>
<dbReference type="AlphaFoldDB" id="A0A218ZH13"/>
<evidence type="ECO:0000256" key="5">
    <source>
        <dbReference type="ARBA" id="ARBA00004906"/>
    </source>
</evidence>
<keyword evidence="18" id="KW-1185">Reference proteome</keyword>